<reference evidence="3 4" key="1">
    <citation type="submission" date="2020-03" db="EMBL/GenBank/DDBJ databases">
        <title>WGS of actinomycetes isolated from Thailand.</title>
        <authorList>
            <person name="Thawai C."/>
        </authorList>
    </citation>
    <scope>NUCLEOTIDE SEQUENCE [LARGE SCALE GENOMIC DNA]</scope>
    <source>
        <strain evidence="3 4">NBRC 13905</strain>
    </source>
</reference>
<name>A0ABX0YW07_STRTL</name>
<feature type="region of interest" description="Disordered" evidence="1">
    <location>
        <begin position="29"/>
        <end position="53"/>
    </location>
</feature>
<gene>
    <name evidence="3" type="ORF">HCJ95_13230</name>
</gene>
<evidence type="ECO:0000313" key="4">
    <source>
        <dbReference type="Proteomes" id="UP000635996"/>
    </source>
</evidence>
<organism evidence="3 4">
    <name type="scientific">Streptomyces thermoviolaceus subsp. thermoviolaceus</name>
    <dbReference type="NCBI Taxonomy" id="66860"/>
    <lineage>
        <taxon>Bacteria</taxon>
        <taxon>Bacillati</taxon>
        <taxon>Actinomycetota</taxon>
        <taxon>Actinomycetes</taxon>
        <taxon>Kitasatosporales</taxon>
        <taxon>Streptomycetaceae</taxon>
        <taxon>Streptomyces</taxon>
    </lineage>
</organism>
<dbReference type="EMBL" id="JAATEL010000012">
    <property type="protein sequence ID" value="NJP15230.1"/>
    <property type="molecule type" value="Genomic_DNA"/>
</dbReference>
<evidence type="ECO:0008006" key="5">
    <source>
        <dbReference type="Google" id="ProtNLM"/>
    </source>
</evidence>
<evidence type="ECO:0000256" key="2">
    <source>
        <dbReference type="SAM" id="Phobius"/>
    </source>
</evidence>
<keyword evidence="2" id="KW-0472">Membrane</keyword>
<comment type="caution">
    <text evidence="3">The sequence shown here is derived from an EMBL/GenBank/DDBJ whole genome shotgun (WGS) entry which is preliminary data.</text>
</comment>
<feature type="transmembrane region" description="Helical" evidence="2">
    <location>
        <begin position="6"/>
        <end position="25"/>
    </location>
</feature>
<keyword evidence="2" id="KW-1133">Transmembrane helix</keyword>
<evidence type="ECO:0000256" key="1">
    <source>
        <dbReference type="SAM" id="MobiDB-lite"/>
    </source>
</evidence>
<dbReference type="RefSeq" id="WP_168131615.1">
    <property type="nucleotide sequence ID" value="NZ_BMVZ01000001.1"/>
</dbReference>
<keyword evidence="4" id="KW-1185">Reference proteome</keyword>
<protein>
    <recommendedName>
        <fullName evidence="5">Heme exporter protein D</fullName>
    </recommendedName>
</protein>
<dbReference type="Proteomes" id="UP000635996">
    <property type="component" value="Unassembled WGS sequence"/>
</dbReference>
<sequence>MLFVGWGVFAHAGMVALCLLARALWGRRRPGRPSGKEAPGAGAPEPRTLESVG</sequence>
<proteinExistence type="predicted"/>
<keyword evidence="2" id="KW-0812">Transmembrane</keyword>
<evidence type="ECO:0000313" key="3">
    <source>
        <dbReference type="EMBL" id="NJP15230.1"/>
    </source>
</evidence>
<accession>A0ABX0YW07</accession>